<comment type="catalytic activity">
    <reaction evidence="1 10">
        <text>Eliminative cleavage of (1-&gt;4)-alpha-D-galacturonan to give oligosaccharides with 4-deoxy-alpha-D-galact-4-enuronosyl groups at their non-reducing ends.</text>
        <dbReference type="EC" id="4.2.2.2"/>
    </reaction>
</comment>
<dbReference type="GO" id="GO:0030570">
    <property type="term" value="F:pectate lyase activity"/>
    <property type="evidence" value="ECO:0007669"/>
    <property type="project" value="UniProtKB-UniRule"/>
</dbReference>
<evidence type="ECO:0000256" key="5">
    <source>
        <dbReference type="ARBA" id="ARBA00022525"/>
    </source>
</evidence>
<keyword evidence="5 10" id="KW-0964">Secreted</keyword>
<name>A0A8H2WHU2_9AGAM</name>
<feature type="signal peptide" evidence="10">
    <location>
        <begin position="1"/>
        <end position="22"/>
    </location>
</feature>
<evidence type="ECO:0000256" key="3">
    <source>
        <dbReference type="ARBA" id="ARBA00004613"/>
    </source>
</evidence>
<dbReference type="InterPro" id="IPR004898">
    <property type="entry name" value="Pectate_lyase_PlyH/PlyE-like"/>
</dbReference>
<feature type="region of interest" description="Disordered" evidence="11">
    <location>
        <begin position="132"/>
        <end position="163"/>
    </location>
</feature>
<evidence type="ECO:0000256" key="11">
    <source>
        <dbReference type="SAM" id="MobiDB-lite"/>
    </source>
</evidence>
<organism evidence="12 13">
    <name type="scientific">Rhizoctonia solani</name>
    <dbReference type="NCBI Taxonomy" id="456999"/>
    <lineage>
        <taxon>Eukaryota</taxon>
        <taxon>Fungi</taxon>
        <taxon>Dikarya</taxon>
        <taxon>Basidiomycota</taxon>
        <taxon>Agaricomycotina</taxon>
        <taxon>Agaricomycetes</taxon>
        <taxon>Cantharellales</taxon>
        <taxon>Ceratobasidiaceae</taxon>
        <taxon>Rhizoctonia</taxon>
    </lineage>
</organism>
<evidence type="ECO:0000313" key="13">
    <source>
        <dbReference type="Proteomes" id="UP000663826"/>
    </source>
</evidence>
<evidence type="ECO:0000256" key="6">
    <source>
        <dbReference type="ARBA" id="ARBA00022729"/>
    </source>
</evidence>
<keyword evidence="8 10" id="KW-0456">Lyase</keyword>
<reference evidence="12" key="1">
    <citation type="submission" date="2021-01" db="EMBL/GenBank/DDBJ databases">
        <authorList>
            <person name="Kaushik A."/>
        </authorList>
    </citation>
    <scope>NUCLEOTIDE SEQUENCE</scope>
    <source>
        <strain evidence="12">AG1-1B</strain>
    </source>
</reference>
<dbReference type="InterPro" id="IPR012334">
    <property type="entry name" value="Pectin_lyas_fold"/>
</dbReference>
<evidence type="ECO:0000256" key="1">
    <source>
        <dbReference type="ARBA" id="ARBA00000695"/>
    </source>
</evidence>
<evidence type="ECO:0000256" key="8">
    <source>
        <dbReference type="ARBA" id="ARBA00023239"/>
    </source>
</evidence>
<dbReference type="PANTHER" id="PTHR33407:SF9">
    <property type="entry name" value="PECTATE LYASE F-RELATED"/>
    <property type="match status" value="1"/>
</dbReference>
<accession>A0A8H2WHU2</accession>
<dbReference type="Gene3D" id="2.160.20.10">
    <property type="entry name" value="Single-stranded right-handed beta-helix, Pectin lyase-like"/>
    <property type="match status" value="1"/>
</dbReference>
<comment type="function">
    <text evidence="9 10">Pectinolytic enzyme consist of four classes of enzymes: pectin lyase, polygalacturonase, pectin methylesterase and rhamnogalacturonase. Among pectinolytic enzymes, pectin lyase is the most important in depolymerization of pectin, since it cleaves internal glycosidic bonds of highly methylated pectins. Favors pectate, the anion, over pectin, the methyl ester.</text>
</comment>
<dbReference type="GO" id="GO:0045490">
    <property type="term" value="P:pectin catabolic process"/>
    <property type="evidence" value="ECO:0007669"/>
    <property type="project" value="TreeGrafter"/>
</dbReference>
<feature type="region of interest" description="Disordered" evidence="11">
    <location>
        <begin position="267"/>
        <end position="287"/>
    </location>
</feature>
<feature type="chain" id="PRO_5034787982" description="Pectate lyase" evidence="10">
    <location>
        <begin position="23"/>
        <end position="287"/>
    </location>
</feature>
<evidence type="ECO:0000256" key="7">
    <source>
        <dbReference type="ARBA" id="ARBA00022837"/>
    </source>
</evidence>
<comment type="cofactor">
    <cofactor evidence="2 10">
        <name>Ca(2+)</name>
        <dbReference type="ChEBI" id="CHEBI:29108"/>
    </cofactor>
</comment>
<evidence type="ECO:0000256" key="9">
    <source>
        <dbReference type="ARBA" id="ARBA00025679"/>
    </source>
</evidence>
<evidence type="ECO:0000256" key="4">
    <source>
        <dbReference type="ARBA" id="ARBA00006463"/>
    </source>
</evidence>
<dbReference type="AlphaFoldDB" id="A0A8H2WHU2"/>
<dbReference type="EC" id="4.2.2.2" evidence="10"/>
<dbReference type="EMBL" id="CAJMWQ010000730">
    <property type="protein sequence ID" value="CAE6372829.1"/>
    <property type="molecule type" value="Genomic_DNA"/>
</dbReference>
<evidence type="ECO:0000256" key="2">
    <source>
        <dbReference type="ARBA" id="ARBA00001913"/>
    </source>
</evidence>
<dbReference type="Pfam" id="PF03211">
    <property type="entry name" value="Pectate_lyase"/>
    <property type="match status" value="2"/>
</dbReference>
<dbReference type="SUPFAM" id="SSF51126">
    <property type="entry name" value="Pectin lyase-like"/>
    <property type="match status" value="1"/>
</dbReference>
<protein>
    <recommendedName>
        <fullName evidence="10">Pectate lyase</fullName>
        <ecNumber evidence="10">4.2.2.2</ecNumber>
    </recommendedName>
</protein>
<sequence length="287" mass="30057">MVQISFATFAVIAGVLSQTALAAPSEKRAASCSFPNPSASTNVKLSAARTIKAGESFDGKNVRYGRGVKCGGQKEGGTKDAVFILESGATLSNVVIGADQNEGVHCQGPCTIRNVWFEDVCEDAITIRQSSGTTNITGGGAKGASDKVVQHNGGGQSDMCRSKQSSSSRFVLQVSSRSTRTASRTLASSTGRAATAKIDSYCVQDFGKLYRSCGNCSTQVKREVQISNIIASNGKVLAGVNSNYGDVATIDTKSNSYTSVKSVCNTYEGNNQSKEPPMLTENKSNAK</sequence>
<dbReference type="Proteomes" id="UP000663826">
    <property type="component" value="Unassembled WGS sequence"/>
</dbReference>
<evidence type="ECO:0000313" key="12">
    <source>
        <dbReference type="EMBL" id="CAE6372829.1"/>
    </source>
</evidence>
<evidence type="ECO:0000256" key="10">
    <source>
        <dbReference type="RuleBase" id="RU367009"/>
    </source>
</evidence>
<comment type="caution">
    <text evidence="12">The sequence shown here is derived from an EMBL/GenBank/DDBJ whole genome shotgun (WGS) entry which is preliminary data.</text>
</comment>
<comment type="subcellular location">
    <subcellularLocation>
        <location evidence="3 10">Secreted</location>
    </subcellularLocation>
</comment>
<proteinExistence type="inferred from homology"/>
<dbReference type="InterPro" id="IPR011050">
    <property type="entry name" value="Pectin_lyase_fold/virulence"/>
</dbReference>
<dbReference type="GO" id="GO:0005576">
    <property type="term" value="C:extracellular region"/>
    <property type="evidence" value="ECO:0007669"/>
    <property type="project" value="UniProtKB-SubCell"/>
</dbReference>
<keyword evidence="6 10" id="KW-0732">Signal</keyword>
<dbReference type="PANTHER" id="PTHR33407">
    <property type="entry name" value="PECTATE LYASE F-RELATED"/>
    <property type="match status" value="1"/>
</dbReference>
<keyword evidence="7 10" id="KW-0106">Calcium</keyword>
<comment type="similarity">
    <text evidence="4 10">Belongs to the polysaccharide lyase 3 family.</text>
</comment>
<gene>
    <name evidence="12" type="ORF">RDB_LOCUS16631</name>
</gene>